<sequence length="77" mass="7872">MGDPAVIGRAGHVTVATRGPGGAGEVQVSVRGGVETYLAWSDDPLPKGTSVLVIGTRGPRTVDVVPWTDTLALKSDC</sequence>
<dbReference type="KEGG" id="fri:FraEuI1c_0425"/>
<name>E3J8R5_PSEI1</name>
<reference evidence="1 2" key="1">
    <citation type="submission" date="2010-10" db="EMBL/GenBank/DDBJ databases">
        <title>Complete sequence of Frankia sp. EuI1c.</title>
        <authorList>
            <consortium name="US DOE Joint Genome Institute"/>
            <person name="Lucas S."/>
            <person name="Copeland A."/>
            <person name="Lapidus A."/>
            <person name="Cheng J.-F."/>
            <person name="Bruce D."/>
            <person name="Goodwin L."/>
            <person name="Pitluck S."/>
            <person name="Chertkov O."/>
            <person name="Detter J.C."/>
            <person name="Han C."/>
            <person name="Tapia R."/>
            <person name="Land M."/>
            <person name="Hauser L."/>
            <person name="Jeffries C."/>
            <person name="Kyrpides N."/>
            <person name="Ivanova N."/>
            <person name="Mikhailova N."/>
            <person name="Beauchemin N."/>
            <person name="Sen A."/>
            <person name="Sur S.A."/>
            <person name="Gtari M."/>
            <person name="Wall L."/>
            <person name="Tisa L."/>
            <person name="Woyke T."/>
        </authorList>
    </citation>
    <scope>NUCLEOTIDE SEQUENCE [LARGE SCALE GENOMIC DNA]</scope>
    <source>
        <strain evidence="2">DSM 45817 / CECT 9037 / EuI1c</strain>
    </source>
</reference>
<evidence type="ECO:0000313" key="1">
    <source>
        <dbReference type="EMBL" id="ADP78508.1"/>
    </source>
</evidence>
<dbReference type="InterPro" id="IPR012340">
    <property type="entry name" value="NA-bd_OB-fold"/>
</dbReference>
<protein>
    <submittedName>
        <fullName evidence="1">Uncharacterized protein</fullName>
    </submittedName>
</protein>
<dbReference type="STRING" id="298654.FraEuI1c_0425"/>
<organism evidence="1 2">
    <name type="scientific">Pseudofrankia inefficax (strain DSM 45817 / CECT 9037 / DDB 130130 / EuI1c)</name>
    <name type="common">Frankia inefficax</name>
    <dbReference type="NCBI Taxonomy" id="298654"/>
    <lineage>
        <taxon>Bacteria</taxon>
        <taxon>Bacillati</taxon>
        <taxon>Actinomycetota</taxon>
        <taxon>Actinomycetes</taxon>
        <taxon>Frankiales</taxon>
        <taxon>Frankiaceae</taxon>
        <taxon>Pseudofrankia</taxon>
    </lineage>
</organism>
<dbReference type="Gene3D" id="2.40.50.140">
    <property type="entry name" value="Nucleic acid-binding proteins"/>
    <property type="match status" value="1"/>
</dbReference>
<dbReference type="Proteomes" id="UP000002484">
    <property type="component" value="Chromosome"/>
</dbReference>
<dbReference type="InParanoid" id="E3J8R5"/>
<dbReference type="eggNOG" id="ENOG503323U">
    <property type="taxonomic scope" value="Bacteria"/>
</dbReference>
<dbReference type="HOGENOM" id="CLU_198288_0_0_11"/>
<evidence type="ECO:0000313" key="2">
    <source>
        <dbReference type="Proteomes" id="UP000002484"/>
    </source>
</evidence>
<keyword evidence="2" id="KW-1185">Reference proteome</keyword>
<dbReference type="EMBL" id="CP002299">
    <property type="protein sequence ID" value="ADP78508.1"/>
    <property type="molecule type" value="Genomic_DNA"/>
</dbReference>
<proteinExistence type="predicted"/>
<accession>E3J8R5</accession>
<gene>
    <name evidence="1" type="ordered locus">FraEuI1c_0425</name>
</gene>
<dbReference type="AlphaFoldDB" id="E3J8R5"/>
<dbReference type="RefSeq" id="WP_013421630.1">
    <property type="nucleotide sequence ID" value="NC_014666.1"/>
</dbReference>